<feature type="region of interest" description="Disordered" evidence="6">
    <location>
        <begin position="633"/>
        <end position="662"/>
    </location>
</feature>
<feature type="compositionally biased region" description="Polar residues" evidence="6">
    <location>
        <begin position="940"/>
        <end position="952"/>
    </location>
</feature>
<feature type="compositionally biased region" description="Low complexity" evidence="6">
    <location>
        <begin position="10"/>
        <end position="49"/>
    </location>
</feature>
<dbReference type="InParanoid" id="A0A286UM31"/>
<dbReference type="GO" id="GO:0031519">
    <property type="term" value="C:PcG protein complex"/>
    <property type="evidence" value="ECO:0007669"/>
    <property type="project" value="TreeGrafter"/>
</dbReference>
<comment type="caution">
    <text evidence="8">The sequence shown here is derived from an EMBL/GenBank/DDBJ whole genome shotgun (WGS) entry which is preliminary data.</text>
</comment>
<feature type="compositionally biased region" description="Low complexity" evidence="6">
    <location>
        <begin position="886"/>
        <end position="906"/>
    </location>
</feature>
<dbReference type="GO" id="GO:0005667">
    <property type="term" value="C:transcription regulator complex"/>
    <property type="evidence" value="ECO:0007669"/>
    <property type="project" value="TreeGrafter"/>
</dbReference>
<keyword evidence="3 5" id="KW-0863">Zinc-finger</keyword>
<evidence type="ECO:0000256" key="3">
    <source>
        <dbReference type="ARBA" id="ARBA00022771"/>
    </source>
</evidence>
<reference evidence="8 9" key="1">
    <citation type="journal article" date="2017" name="Mol. Ecol.">
        <title>Comparative and population genomic landscape of Phellinus noxius: A hypervariable fungus causing root rot in trees.</title>
        <authorList>
            <person name="Chung C.L."/>
            <person name="Lee T.J."/>
            <person name="Akiba M."/>
            <person name="Lee H.H."/>
            <person name="Kuo T.H."/>
            <person name="Liu D."/>
            <person name="Ke H.M."/>
            <person name="Yokoi T."/>
            <person name="Roa M.B."/>
            <person name="Lu M.J."/>
            <person name="Chang Y.Y."/>
            <person name="Ann P.J."/>
            <person name="Tsai J.N."/>
            <person name="Chen C.Y."/>
            <person name="Tzean S.S."/>
            <person name="Ota Y."/>
            <person name="Hattori T."/>
            <person name="Sahashi N."/>
            <person name="Liou R.F."/>
            <person name="Kikuchi T."/>
            <person name="Tsai I.J."/>
        </authorList>
    </citation>
    <scope>NUCLEOTIDE SEQUENCE [LARGE SCALE GENOMIC DNA]</scope>
    <source>
        <strain evidence="8 9">FFPRI411160</strain>
    </source>
</reference>
<evidence type="ECO:0000313" key="9">
    <source>
        <dbReference type="Proteomes" id="UP000217199"/>
    </source>
</evidence>
<accession>A0A286UM31</accession>
<feature type="region of interest" description="Disordered" evidence="6">
    <location>
        <begin position="709"/>
        <end position="793"/>
    </location>
</feature>
<feature type="compositionally biased region" description="Polar residues" evidence="6">
    <location>
        <begin position="240"/>
        <end position="254"/>
    </location>
</feature>
<dbReference type="GO" id="GO:0000981">
    <property type="term" value="F:DNA-binding transcription factor activity, RNA polymerase II-specific"/>
    <property type="evidence" value="ECO:0007669"/>
    <property type="project" value="TreeGrafter"/>
</dbReference>
<feature type="domain" description="C2H2-type" evidence="7">
    <location>
        <begin position="438"/>
        <end position="467"/>
    </location>
</feature>
<dbReference type="GO" id="GO:0000978">
    <property type="term" value="F:RNA polymerase II cis-regulatory region sequence-specific DNA binding"/>
    <property type="evidence" value="ECO:0007669"/>
    <property type="project" value="TreeGrafter"/>
</dbReference>
<feature type="compositionally biased region" description="Polar residues" evidence="6">
    <location>
        <begin position="730"/>
        <end position="746"/>
    </location>
</feature>
<organism evidence="8 9">
    <name type="scientific">Pyrrhoderma noxium</name>
    <dbReference type="NCBI Taxonomy" id="2282107"/>
    <lineage>
        <taxon>Eukaryota</taxon>
        <taxon>Fungi</taxon>
        <taxon>Dikarya</taxon>
        <taxon>Basidiomycota</taxon>
        <taxon>Agaricomycotina</taxon>
        <taxon>Agaricomycetes</taxon>
        <taxon>Hymenochaetales</taxon>
        <taxon>Hymenochaetaceae</taxon>
        <taxon>Pyrrhoderma</taxon>
    </lineage>
</organism>
<evidence type="ECO:0000256" key="2">
    <source>
        <dbReference type="ARBA" id="ARBA00022737"/>
    </source>
</evidence>
<dbReference type="EMBL" id="NBII01000003">
    <property type="protein sequence ID" value="PAV20653.1"/>
    <property type="molecule type" value="Genomic_DNA"/>
</dbReference>
<dbReference type="GO" id="GO:0008270">
    <property type="term" value="F:zinc ion binding"/>
    <property type="evidence" value="ECO:0007669"/>
    <property type="project" value="UniProtKB-KW"/>
</dbReference>
<dbReference type="PROSITE" id="PS50157">
    <property type="entry name" value="ZINC_FINGER_C2H2_2"/>
    <property type="match status" value="2"/>
</dbReference>
<evidence type="ECO:0000256" key="4">
    <source>
        <dbReference type="ARBA" id="ARBA00022833"/>
    </source>
</evidence>
<feature type="compositionally biased region" description="Basic residues" evidence="6">
    <location>
        <begin position="873"/>
        <end position="885"/>
    </location>
</feature>
<dbReference type="SUPFAM" id="SSF57667">
    <property type="entry name" value="beta-beta-alpha zinc fingers"/>
    <property type="match status" value="1"/>
</dbReference>
<feature type="region of interest" description="Disordered" evidence="6">
    <location>
        <begin position="204"/>
        <end position="410"/>
    </location>
</feature>
<dbReference type="STRING" id="2282107.A0A286UM31"/>
<evidence type="ECO:0000259" key="7">
    <source>
        <dbReference type="PROSITE" id="PS50157"/>
    </source>
</evidence>
<dbReference type="InterPro" id="IPR013087">
    <property type="entry name" value="Znf_C2H2_type"/>
</dbReference>
<feature type="compositionally biased region" description="Basic and acidic residues" evidence="6">
    <location>
        <begin position="67"/>
        <end position="76"/>
    </location>
</feature>
<evidence type="ECO:0000256" key="6">
    <source>
        <dbReference type="SAM" id="MobiDB-lite"/>
    </source>
</evidence>
<protein>
    <submittedName>
        <fullName evidence="8">C2h2 conidiation transcription factor</fullName>
    </submittedName>
</protein>
<dbReference type="PANTHER" id="PTHR14003">
    <property type="entry name" value="TRANSCRIPTIONAL REPRESSOR PROTEIN YY"/>
    <property type="match status" value="1"/>
</dbReference>
<sequence length="1037" mass="113854">MMAAPLTMRSPILNSNSTNISPSNSTQPMRASAGARRSSSPSLAARTASNAQQTFTSRLPLISGATDRQDQERSHILNESNGMITDRTLDDDTRRTSTPTTTILPGIKDLFPDHRFEEQLRRHETGFPRAMGITAPNLSPVQSLHNGPQLYPSPTHSIHSMQAMRFALPSSPPPSSQHRRARQTINTHPREMPIQSHGDQEVNRNFAFPSNRPDPSFSSRTSDFSGSPLEKLGRTRRSTVSRLSASLPQSSTLATKKGDEPEKPMAMDVDTHPLASNTNPLTSAGFIRPRSLDRSISDADVSADEGDSNDIGEESADADEEEEDELAFDQDDDLASDEKRKDSLKDASTKMATGSNDSVSTNATTRIERKFSDNSSNEKRESGETGANHDGEGNSAGTKASGGGNDGKRHTCPHCTKRFNRPSSLRIHLNTHTGAKPFECPYPGCGRQFNVSSNMRRHYRNHSSPAGLPVSNAMPQTPGVLSLHSSVQLERERTERIRLQVQHQASSLSRSIHPGDRNIYGPHSSGLPLHRSPQAPSSYRAPIGISRELEQEMLWRERERALGQGPPGYQSYSQRVPVDYRTAGSHMASTQGIVPGTMATRPGQIPQHADIRPQAGTLYASRSESHPYQAHILSHSHPPPNRERYGSMSGSGSPSPAFSPGLSHAMSLPSRSGWQRHAHTHSAPAFAGSVYGPSPPHERVELPPLRMTQVGSPPVRERILPPPAGHSRSHSLSVTGDRTPAASTYNEAREEEYSKWERRERRDSTAARTGHESEHGDMADSASEYDTREIESRQDVMMNGVEELGGRSRARHWNIEGRDENYVQTGIRSSSSVESGLRSYAPSSMHSHYRFGSTSSNDAMASSPVINRDRAHSYSRPHPHSHSYSHSRNGSASSSGHGHGFVSHPYARARHAHSRSRDAASIDESLTQTPPVPGMPTHSPRLSLSKSVSPRATTTVSIDLSSSTSSTSSPRQRAVLNECKESLHNISPQMTYPSKFPSYTFPPPPPPEGRRRTEIKKLKDINFRTENVHFFCFHLLG</sequence>
<dbReference type="OrthoDB" id="6077919at2759"/>
<feature type="compositionally biased region" description="Basic and acidic residues" evidence="6">
    <location>
        <begin position="747"/>
        <end position="778"/>
    </location>
</feature>
<feature type="region of interest" description="Disordered" evidence="6">
    <location>
        <begin position="870"/>
        <end position="973"/>
    </location>
</feature>
<feature type="compositionally biased region" description="Basic and acidic residues" evidence="6">
    <location>
        <begin position="366"/>
        <end position="392"/>
    </location>
</feature>
<dbReference type="AlphaFoldDB" id="A0A286UM31"/>
<dbReference type="GO" id="GO:0000785">
    <property type="term" value="C:chromatin"/>
    <property type="evidence" value="ECO:0007669"/>
    <property type="project" value="TreeGrafter"/>
</dbReference>
<dbReference type="Gene3D" id="3.30.160.60">
    <property type="entry name" value="Classic Zinc Finger"/>
    <property type="match status" value="2"/>
</dbReference>
<evidence type="ECO:0000256" key="5">
    <source>
        <dbReference type="PROSITE-ProRule" id="PRU00042"/>
    </source>
</evidence>
<dbReference type="InterPro" id="IPR036236">
    <property type="entry name" value="Znf_C2H2_sf"/>
</dbReference>
<feature type="compositionally biased region" description="Low complexity" evidence="6">
    <location>
        <begin position="953"/>
        <end position="969"/>
    </location>
</feature>
<dbReference type="PROSITE" id="PS00028">
    <property type="entry name" value="ZINC_FINGER_C2H2_1"/>
    <property type="match status" value="2"/>
</dbReference>
<feature type="compositionally biased region" description="Basic and acidic residues" evidence="6">
    <location>
        <begin position="336"/>
        <end position="348"/>
    </location>
</feature>
<dbReference type="Proteomes" id="UP000217199">
    <property type="component" value="Unassembled WGS sequence"/>
</dbReference>
<name>A0A286UM31_9AGAM</name>
<feature type="compositionally biased region" description="Acidic residues" evidence="6">
    <location>
        <begin position="301"/>
        <end position="335"/>
    </location>
</feature>
<keyword evidence="4" id="KW-0862">Zinc</keyword>
<dbReference type="FunFam" id="3.30.160.60:FF:000100">
    <property type="entry name" value="Zinc finger 45-like"/>
    <property type="match status" value="1"/>
</dbReference>
<dbReference type="SMART" id="SM00355">
    <property type="entry name" value="ZnF_C2H2"/>
    <property type="match status" value="2"/>
</dbReference>
<feature type="domain" description="C2H2-type" evidence="7">
    <location>
        <begin position="410"/>
        <end position="437"/>
    </location>
</feature>
<dbReference type="Pfam" id="PF00096">
    <property type="entry name" value="zf-C2H2"/>
    <property type="match status" value="2"/>
</dbReference>
<feature type="compositionally biased region" description="Polar residues" evidence="6">
    <location>
        <begin position="350"/>
        <end position="365"/>
    </location>
</feature>
<evidence type="ECO:0000313" key="8">
    <source>
        <dbReference type="EMBL" id="PAV20653.1"/>
    </source>
</evidence>
<dbReference type="PANTHER" id="PTHR14003:SF19">
    <property type="entry name" value="YY2 TRANSCRIPTION FACTOR"/>
    <property type="match status" value="1"/>
</dbReference>
<keyword evidence="2" id="KW-0677">Repeat</keyword>
<keyword evidence="1" id="KW-0479">Metal-binding</keyword>
<feature type="compositionally biased region" description="Low complexity" evidence="6">
    <location>
        <begin position="213"/>
        <end position="227"/>
    </location>
</feature>
<keyword evidence="9" id="KW-1185">Reference proteome</keyword>
<proteinExistence type="predicted"/>
<gene>
    <name evidence="8" type="ORF">PNOK_0328000</name>
</gene>
<feature type="compositionally biased region" description="Low complexity" evidence="6">
    <location>
        <begin position="646"/>
        <end position="662"/>
    </location>
</feature>
<evidence type="ECO:0000256" key="1">
    <source>
        <dbReference type="ARBA" id="ARBA00022723"/>
    </source>
</evidence>
<feature type="region of interest" description="Disordered" evidence="6">
    <location>
        <begin position="1"/>
        <end position="102"/>
    </location>
</feature>
<feature type="compositionally biased region" description="Basic and acidic residues" evidence="6">
    <location>
        <begin position="256"/>
        <end position="271"/>
    </location>
</feature>